<evidence type="ECO:0000256" key="4">
    <source>
        <dbReference type="SAM" id="Phobius"/>
    </source>
</evidence>
<protein>
    <submittedName>
        <fullName evidence="6">Peptidoglycan/xylan/chitin deacetylase (PgdA/CDA1 family)</fullName>
    </submittedName>
</protein>
<accession>A0A318XH48</accession>
<organism evidence="6 7">
    <name type="scientific">Ruminiclostridium sufflavum DSM 19573</name>
    <dbReference type="NCBI Taxonomy" id="1121337"/>
    <lineage>
        <taxon>Bacteria</taxon>
        <taxon>Bacillati</taxon>
        <taxon>Bacillota</taxon>
        <taxon>Clostridia</taxon>
        <taxon>Eubacteriales</taxon>
        <taxon>Oscillospiraceae</taxon>
        <taxon>Ruminiclostridium</taxon>
    </lineage>
</organism>
<dbReference type="InterPro" id="IPR011330">
    <property type="entry name" value="Glyco_hydro/deAcase_b/a-brl"/>
</dbReference>
<feature type="domain" description="NodB homology" evidence="5">
    <location>
        <begin position="100"/>
        <end position="274"/>
    </location>
</feature>
<dbReference type="CDD" id="cd10954">
    <property type="entry name" value="CE4_CtAXE_like"/>
    <property type="match status" value="1"/>
</dbReference>
<dbReference type="GO" id="GO:0005975">
    <property type="term" value="P:carbohydrate metabolic process"/>
    <property type="evidence" value="ECO:0007669"/>
    <property type="project" value="InterPro"/>
</dbReference>
<dbReference type="Proteomes" id="UP000248132">
    <property type="component" value="Unassembled WGS sequence"/>
</dbReference>
<gene>
    <name evidence="6" type="ORF">LY28_03059</name>
</gene>
<feature type="transmembrane region" description="Helical" evidence="4">
    <location>
        <begin position="6"/>
        <end position="23"/>
    </location>
</feature>
<dbReference type="GO" id="GO:0046872">
    <property type="term" value="F:metal ion binding"/>
    <property type="evidence" value="ECO:0007669"/>
    <property type="project" value="UniProtKB-KW"/>
</dbReference>
<reference evidence="6 7" key="1">
    <citation type="submission" date="2018-06" db="EMBL/GenBank/DDBJ databases">
        <title>Genomic Encyclopedia of Type Strains, Phase I: the one thousand microbial genomes (KMG-I) project.</title>
        <authorList>
            <person name="Kyrpides N."/>
        </authorList>
    </citation>
    <scope>NUCLEOTIDE SEQUENCE [LARGE SCALE GENOMIC DNA]</scope>
    <source>
        <strain evidence="6 7">DSM 19573</strain>
    </source>
</reference>
<dbReference type="EMBL" id="QKMR01000021">
    <property type="protein sequence ID" value="PYG85905.1"/>
    <property type="molecule type" value="Genomic_DNA"/>
</dbReference>
<dbReference type="InterPro" id="IPR002509">
    <property type="entry name" value="NODB_dom"/>
</dbReference>
<dbReference type="GO" id="GO:0016020">
    <property type="term" value="C:membrane"/>
    <property type="evidence" value="ECO:0007669"/>
    <property type="project" value="TreeGrafter"/>
</dbReference>
<dbReference type="SUPFAM" id="SSF88713">
    <property type="entry name" value="Glycoside hydrolase/deacetylase"/>
    <property type="match status" value="1"/>
</dbReference>
<sequence length="298" mass="33283">MKKYLVLITAVLMIMGFISIFYVKGVESYKLNKGYINSEANPEVIYKSGPAQKETAGASTKKENTAANETKDNEGNLGAAESSAGDPDSEAKRQIDPNKPMVALTFDDGPHYENTDNILDSLKKYNGAATFFVLGSRAEKNKEVIKRIVEEGNQIGNHTYDHKQLTKLSSTEITEELTRTSDIIQDIANIRPGLIRPTYGSVNDNVRNYSKEPLILWSIDTLDWKTKDKTKIVNEALKNVKDGDIILMHDIYKTTAMAAEVIIKELDSKGYQLVTIDELFKARGKELENGKVYSNAYK</sequence>
<evidence type="ECO:0000313" key="6">
    <source>
        <dbReference type="EMBL" id="PYG85905.1"/>
    </source>
</evidence>
<dbReference type="InterPro" id="IPR050248">
    <property type="entry name" value="Polysacc_deacetylase_ArnD"/>
</dbReference>
<evidence type="ECO:0000256" key="2">
    <source>
        <dbReference type="ARBA" id="ARBA00022801"/>
    </source>
</evidence>
<keyword evidence="4" id="KW-1133">Transmembrane helix</keyword>
<dbReference type="OrthoDB" id="9806342at2"/>
<dbReference type="PANTHER" id="PTHR10587">
    <property type="entry name" value="GLYCOSYL TRANSFERASE-RELATED"/>
    <property type="match status" value="1"/>
</dbReference>
<keyword evidence="4" id="KW-0812">Transmembrane</keyword>
<proteinExistence type="predicted"/>
<keyword evidence="7" id="KW-1185">Reference proteome</keyword>
<feature type="compositionally biased region" description="Basic and acidic residues" evidence="3">
    <location>
        <begin position="60"/>
        <end position="74"/>
    </location>
</feature>
<dbReference type="AlphaFoldDB" id="A0A318XH48"/>
<dbReference type="RefSeq" id="WP_110463030.1">
    <property type="nucleotide sequence ID" value="NZ_QKMR01000021.1"/>
</dbReference>
<evidence type="ECO:0000259" key="5">
    <source>
        <dbReference type="PROSITE" id="PS51677"/>
    </source>
</evidence>
<dbReference type="Gene3D" id="3.20.20.370">
    <property type="entry name" value="Glycoside hydrolase/deacetylase"/>
    <property type="match status" value="1"/>
</dbReference>
<keyword evidence="2" id="KW-0378">Hydrolase</keyword>
<dbReference type="Pfam" id="PF01522">
    <property type="entry name" value="Polysacc_deac_1"/>
    <property type="match status" value="1"/>
</dbReference>
<comment type="caution">
    <text evidence="6">The sequence shown here is derived from an EMBL/GenBank/DDBJ whole genome shotgun (WGS) entry which is preliminary data.</text>
</comment>
<dbReference type="PANTHER" id="PTHR10587:SF133">
    <property type="entry name" value="CHITIN DEACETYLASE 1-RELATED"/>
    <property type="match status" value="1"/>
</dbReference>
<keyword evidence="4" id="KW-0472">Membrane</keyword>
<evidence type="ECO:0000256" key="1">
    <source>
        <dbReference type="ARBA" id="ARBA00022723"/>
    </source>
</evidence>
<dbReference type="PROSITE" id="PS51677">
    <property type="entry name" value="NODB"/>
    <property type="match status" value="1"/>
</dbReference>
<evidence type="ECO:0000313" key="7">
    <source>
        <dbReference type="Proteomes" id="UP000248132"/>
    </source>
</evidence>
<dbReference type="GO" id="GO:0016810">
    <property type="term" value="F:hydrolase activity, acting on carbon-nitrogen (but not peptide) bonds"/>
    <property type="evidence" value="ECO:0007669"/>
    <property type="project" value="InterPro"/>
</dbReference>
<feature type="region of interest" description="Disordered" evidence="3">
    <location>
        <begin position="47"/>
        <end position="100"/>
    </location>
</feature>
<evidence type="ECO:0000256" key="3">
    <source>
        <dbReference type="SAM" id="MobiDB-lite"/>
    </source>
</evidence>
<name>A0A318XH48_9FIRM</name>
<keyword evidence="1" id="KW-0479">Metal-binding</keyword>